<gene>
    <name evidence="3" type="ORF">H257_15759</name>
</gene>
<dbReference type="EMBL" id="KI913187">
    <property type="protein sequence ID" value="ETV68320.1"/>
    <property type="molecule type" value="Genomic_DNA"/>
</dbReference>
<name>W4FLF8_APHAT</name>
<evidence type="ECO:0000313" key="3">
    <source>
        <dbReference type="EMBL" id="ETV68320.1"/>
    </source>
</evidence>
<dbReference type="InterPro" id="IPR056671">
    <property type="entry name" value="DUF7769"/>
</dbReference>
<reference evidence="3" key="1">
    <citation type="submission" date="2013-12" db="EMBL/GenBank/DDBJ databases">
        <title>The Genome Sequence of Aphanomyces astaci APO3.</title>
        <authorList>
            <consortium name="The Broad Institute Genomics Platform"/>
            <person name="Russ C."/>
            <person name="Tyler B."/>
            <person name="van West P."/>
            <person name="Dieguez-Uribeondo J."/>
            <person name="Young S.K."/>
            <person name="Zeng Q."/>
            <person name="Gargeya S."/>
            <person name="Fitzgerald M."/>
            <person name="Abouelleil A."/>
            <person name="Alvarado L."/>
            <person name="Chapman S.B."/>
            <person name="Gainer-Dewar J."/>
            <person name="Goldberg J."/>
            <person name="Griggs A."/>
            <person name="Gujja S."/>
            <person name="Hansen M."/>
            <person name="Howarth C."/>
            <person name="Imamovic A."/>
            <person name="Ireland A."/>
            <person name="Larimer J."/>
            <person name="McCowan C."/>
            <person name="Murphy C."/>
            <person name="Pearson M."/>
            <person name="Poon T.W."/>
            <person name="Priest M."/>
            <person name="Roberts A."/>
            <person name="Saif S."/>
            <person name="Shea T."/>
            <person name="Sykes S."/>
            <person name="Wortman J."/>
            <person name="Nusbaum C."/>
            <person name="Birren B."/>
        </authorList>
    </citation>
    <scope>NUCLEOTIDE SEQUENCE [LARGE SCALE GENOMIC DNA]</scope>
    <source>
        <strain evidence="3">APO3</strain>
    </source>
</reference>
<dbReference type="OrthoDB" id="1071209at2759"/>
<feature type="domain" description="DUF7769" evidence="2">
    <location>
        <begin position="29"/>
        <end position="79"/>
    </location>
</feature>
<evidence type="ECO:0000256" key="1">
    <source>
        <dbReference type="SAM" id="MobiDB-lite"/>
    </source>
</evidence>
<evidence type="ECO:0000259" key="2">
    <source>
        <dbReference type="Pfam" id="PF24964"/>
    </source>
</evidence>
<accession>W4FLF8</accession>
<feature type="region of interest" description="Disordered" evidence="1">
    <location>
        <begin position="1"/>
        <end position="27"/>
    </location>
</feature>
<dbReference type="AlphaFoldDB" id="W4FLF8"/>
<dbReference type="Pfam" id="PF24964">
    <property type="entry name" value="DUF7769"/>
    <property type="match status" value="1"/>
</dbReference>
<dbReference type="GeneID" id="20817755"/>
<organism evidence="3">
    <name type="scientific">Aphanomyces astaci</name>
    <name type="common">Crayfish plague agent</name>
    <dbReference type="NCBI Taxonomy" id="112090"/>
    <lineage>
        <taxon>Eukaryota</taxon>
        <taxon>Sar</taxon>
        <taxon>Stramenopiles</taxon>
        <taxon>Oomycota</taxon>
        <taxon>Saprolegniomycetes</taxon>
        <taxon>Saprolegniales</taxon>
        <taxon>Verrucalvaceae</taxon>
        <taxon>Aphanomyces</taxon>
    </lineage>
</organism>
<protein>
    <recommendedName>
        <fullName evidence="2">DUF7769 domain-containing protein</fullName>
    </recommendedName>
</protein>
<dbReference type="VEuPathDB" id="FungiDB:H257_15759"/>
<sequence length="119" mass="13419">MPLDQPNHPATPPNTEPRHPDGPNHLRLEDRHGVYETLLSVAQGDVLPRGAITKAAERFRCHRRTISRLWTRARQSLRSGRRDADVATKDCQISLSSVWVTGYDHFAPQEGDTKIACEI</sequence>
<feature type="compositionally biased region" description="Basic and acidic residues" evidence="1">
    <location>
        <begin position="16"/>
        <end position="27"/>
    </location>
</feature>
<proteinExistence type="predicted"/>
<dbReference type="RefSeq" id="XP_009842263.1">
    <property type="nucleotide sequence ID" value="XM_009843961.1"/>
</dbReference>